<dbReference type="Proteomes" id="UP000019666">
    <property type="component" value="Unassembled WGS sequence"/>
</dbReference>
<feature type="transmembrane region" description="Helical" evidence="5">
    <location>
        <begin position="25"/>
        <end position="48"/>
    </location>
</feature>
<dbReference type="InterPro" id="IPR035952">
    <property type="entry name" value="Rhomboid-like_sf"/>
</dbReference>
<keyword evidence="8" id="KW-1185">Reference proteome</keyword>
<proteinExistence type="predicted"/>
<accession>A0A017HIN1</accession>
<evidence type="ECO:0000313" key="7">
    <source>
        <dbReference type="EMBL" id="EYD73998.1"/>
    </source>
</evidence>
<gene>
    <name evidence="7" type="ORF">Rumeso_04467</name>
</gene>
<dbReference type="HOGENOM" id="CLU_1188778_0_0_5"/>
<sequence length="234" mass="24139">MARSFQKPLPEAVPGTSPVNPVPPVVLALVLVIAGIEAAVSLGGQGFVGGPGAVGWRVSLIERFAVSPAVLDYALQGQAGLWTRFVTYAFVHGSVTHALFGGAMLLALGKFVGEGMGQVRTLAVFLAATVGGGLVFALTAGDRQPLFGAYPGIYGLIGAFTYLLWLKLGRAGENRLQAFRMIGVLMAFQLGYAILFGSNPQWIGDVGGFLAGGATAVLLAPGGVAALLARLRTR</sequence>
<feature type="domain" description="Peptidase S54 rhomboid" evidence="6">
    <location>
        <begin position="82"/>
        <end position="220"/>
    </location>
</feature>
<dbReference type="Gene3D" id="1.20.1540.10">
    <property type="entry name" value="Rhomboid-like"/>
    <property type="match status" value="1"/>
</dbReference>
<evidence type="ECO:0000256" key="1">
    <source>
        <dbReference type="ARBA" id="ARBA00004141"/>
    </source>
</evidence>
<dbReference type="EMBL" id="AOSK01000126">
    <property type="protein sequence ID" value="EYD73998.1"/>
    <property type="molecule type" value="Genomic_DNA"/>
</dbReference>
<protein>
    <submittedName>
        <fullName evidence="7">Rhomboid family protein</fullName>
    </submittedName>
</protein>
<evidence type="ECO:0000256" key="2">
    <source>
        <dbReference type="ARBA" id="ARBA00022692"/>
    </source>
</evidence>
<evidence type="ECO:0000313" key="8">
    <source>
        <dbReference type="Proteomes" id="UP000019666"/>
    </source>
</evidence>
<feature type="transmembrane region" description="Helical" evidence="5">
    <location>
        <begin position="121"/>
        <end position="141"/>
    </location>
</feature>
<dbReference type="AlphaFoldDB" id="A0A017HIN1"/>
<dbReference type="PANTHER" id="PTHR43066:SF11">
    <property type="entry name" value="PEPTIDASE S54 RHOMBOID DOMAIN-CONTAINING PROTEIN"/>
    <property type="match status" value="1"/>
</dbReference>
<dbReference type="Pfam" id="PF01694">
    <property type="entry name" value="Rhomboid"/>
    <property type="match status" value="1"/>
</dbReference>
<dbReference type="GO" id="GO:0016020">
    <property type="term" value="C:membrane"/>
    <property type="evidence" value="ECO:0007669"/>
    <property type="project" value="UniProtKB-SubCell"/>
</dbReference>
<organism evidence="7 8">
    <name type="scientific">Rubellimicrobium mesophilum DSM 19309</name>
    <dbReference type="NCBI Taxonomy" id="442562"/>
    <lineage>
        <taxon>Bacteria</taxon>
        <taxon>Pseudomonadati</taxon>
        <taxon>Pseudomonadota</taxon>
        <taxon>Alphaproteobacteria</taxon>
        <taxon>Rhodobacterales</taxon>
        <taxon>Roseobacteraceae</taxon>
        <taxon>Rubellimicrobium</taxon>
    </lineage>
</organism>
<feature type="transmembrane region" description="Helical" evidence="5">
    <location>
        <begin position="147"/>
        <end position="166"/>
    </location>
</feature>
<evidence type="ECO:0000256" key="5">
    <source>
        <dbReference type="SAM" id="Phobius"/>
    </source>
</evidence>
<feature type="transmembrane region" description="Helical" evidence="5">
    <location>
        <begin position="178"/>
        <end position="197"/>
    </location>
</feature>
<evidence type="ECO:0000256" key="3">
    <source>
        <dbReference type="ARBA" id="ARBA00022989"/>
    </source>
</evidence>
<dbReference type="GO" id="GO:0004252">
    <property type="term" value="F:serine-type endopeptidase activity"/>
    <property type="evidence" value="ECO:0007669"/>
    <property type="project" value="InterPro"/>
</dbReference>
<dbReference type="SUPFAM" id="SSF144091">
    <property type="entry name" value="Rhomboid-like"/>
    <property type="match status" value="1"/>
</dbReference>
<feature type="transmembrane region" description="Helical" evidence="5">
    <location>
        <begin position="85"/>
        <end position="109"/>
    </location>
</feature>
<reference evidence="7 8" key="1">
    <citation type="submission" date="2013-02" db="EMBL/GenBank/DDBJ databases">
        <authorList>
            <person name="Fiebig A."/>
            <person name="Goeker M."/>
            <person name="Klenk H.-P.P."/>
        </authorList>
    </citation>
    <scope>NUCLEOTIDE SEQUENCE [LARGE SCALE GENOMIC DNA]</scope>
    <source>
        <strain evidence="7 8">DSM 19309</strain>
    </source>
</reference>
<evidence type="ECO:0000259" key="6">
    <source>
        <dbReference type="Pfam" id="PF01694"/>
    </source>
</evidence>
<keyword evidence="4 5" id="KW-0472">Membrane</keyword>
<dbReference type="STRING" id="442562.Rumeso_04467"/>
<dbReference type="PANTHER" id="PTHR43066">
    <property type="entry name" value="RHOMBOID-RELATED PROTEIN"/>
    <property type="match status" value="1"/>
</dbReference>
<name>A0A017HIN1_9RHOB</name>
<dbReference type="InterPro" id="IPR022764">
    <property type="entry name" value="Peptidase_S54_rhomboid_dom"/>
</dbReference>
<dbReference type="PATRIC" id="fig|442562.3.peg.4396"/>
<dbReference type="RefSeq" id="WP_245639327.1">
    <property type="nucleotide sequence ID" value="NZ_KK088601.1"/>
</dbReference>
<evidence type="ECO:0000256" key="4">
    <source>
        <dbReference type="ARBA" id="ARBA00023136"/>
    </source>
</evidence>
<feature type="transmembrane region" description="Helical" evidence="5">
    <location>
        <begin position="209"/>
        <end position="229"/>
    </location>
</feature>
<keyword evidence="3 5" id="KW-1133">Transmembrane helix</keyword>
<comment type="caution">
    <text evidence="7">The sequence shown here is derived from an EMBL/GenBank/DDBJ whole genome shotgun (WGS) entry which is preliminary data.</text>
</comment>
<comment type="subcellular location">
    <subcellularLocation>
        <location evidence="1">Membrane</location>
        <topology evidence="1">Multi-pass membrane protein</topology>
    </subcellularLocation>
</comment>
<keyword evidence="2 5" id="KW-0812">Transmembrane</keyword>